<proteinExistence type="predicted"/>
<evidence type="ECO:0000313" key="1">
    <source>
        <dbReference type="EMBL" id="KAJ9117011.1"/>
    </source>
</evidence>
<gene>
    <name evidence="1" type="ORF">QFC22_004669</name>
</gene>
<accession>A0ACC2X1T2</accession>
<evidence type="ECO:0000313" key="2">
    <source>
        <dbReference type="Proteomes" id="UP001243375"/>
    </source>
</evidence>
<name>A0ACC2X1T2_9TREE</name>
<organism evidence="1 2">
    <name type="scientific">Naganishia vaughanmartiniae</name>
    <dbReference type="NCBI Taxonomy" id="1424756"/>
    <lineage>
        <taxon>Eukaryota</taxon>
        <taxon>Fungi</taxon>
        <taxon>Dikarya</taxon>
        <taxon>Basidiomycota</taxon>
        <taxon>Agaricomycotina</taxon>
        <taxon>Tremellomycetes</taxon>
        <taxon>Filobasidiales</taxon>
        <taxon>Filobasidiaceae</taxon>
        <taxon>Naganishia</taxon>
    </lineage>
</organism>
<sequence>MASFRSASSLRLRQGVPAIQKRSAHDLVIQHKPSPSGATPARAIIRHGPPTGGRSAQNGQVATVFGCTGFLGRYLVHKLAKQGTQVIVPYRDEDSKRHLKVMGDLGQIVPLSRRLSELHLPSSYANRSPQLSQEWDIRNAKQIEECVRHSDVVYNLTSRDWETRNFTYSDVNVTGAELIAKVSRDVGVPRFVHVSHLNAAPDSASEFYRTKYEGERRVRDAFGRDATIVRPGPLFGAEDWLLNGIASYPTLFHLNNGQTRTRPAHVLDVAEALNVMLNAPRTSDGATFALPGPRTYTHASLVALVGAMTLKSHAAPNLPKPVAMAIATVLNRALWWPTVSPDEVVRKYIDDAGAEVGPVNDGVPEGWAQQTDAAIASARGIDGEPVKGWEELYIDPETIEEHAIKYLRRFRSAATFDAPVELGSFKAPKTYHVVE</sequence>
<dbReference type="Proteomes" id="UP001243375">
    <property type="component" value="Unassembled WGS sequence"/>
</dbReference>
<keyword evidence="2" id="KW-1185">Reference proteome</keyword>
<reference evidence="1" key="1">
    <citation type="submission" date="2023-04" db="EMBL/GenBank/DDBJ databases">
        <title>Draft Genome sequencing of Naganishia species isolated from polar environments using Oxford Nanopore Technology.</title>
        <authorList>
            <person name="Leo P."/>
            <person name="Venkateswaran K."/>
        </authorList>
    </citation>
    <scope>NUCLEOTIDE SEQUENCE</scope>
    <source>
        <strain evidence="1">MNA-CCFEE 5425</strain>
    </source>
</reference>
<comment type="caution">
    <text evidence="1">The sequence shown here is derived from an EMBL/GenBank/DDBJ whole genome shotgun (WGS) entry which is preliminary data.</text>
</comment>
<protein>
    <submittedName>
        <fullName evidence="1">Uncharacterized protein</fullName>
    </submittedName>
</protein>
<dbReference type="EMBL" id="JASBWU010000013">
    <property type="protein sequence ID" value="KAJ9117011.1"/>
    <property type="molecule type" value="Genomic_DNA"/>
</dbReference>